<dbReference type="EMBL" id="CP008748">
    <property type="protein sequence ID" value="ASI53970.1"/>
    <property type="molecule type" value="Genomic_DNA"/>
</dbReference>
<dbReference type="GO" id="GO:0032263">
    <property type="term" value="P:GMP salvage"/>
    <property type="evidence" value="ECO:0007669"/>
    <property type="project" value="TreeGrafter"/>
</dbReference>
<dbReference type="InterPro" id="IPR029057">
    <property type="entry name" value="PRTase-like"/>
</dbReference>
<evidence type="ECO:0000256" key="10">
    <source>
        <dbReference type="ARBA" id="ARBA00022726"/>
    </source>
</evidence>
<gene>
    <name evidence="18" type="primary">hpt</name>
    <name evidence="17" type="ORF">MHSN_02100</name>
    <name evidence="18" type="ORF">QJ129_03270</name>
</gene>
<dbReference type="SUPFAM" id="SSF53271">
    <property type="entry name" value="PRTase-like"/>
    <property type="match status" value="1"/>
</dbReference>
<dbReference type="GO" id="GO:0006178">
    <property type="term" value="P:guanine salvage"/>
    <property type="evidence" value="ECO:0007669"/>
    <property type="project" value="TreeGrafter"/>
</dbReference>
<dbReference type="GO" id="GO:0032264">
    <property type="term" value="P:IMP salvage"/>
    <property type="evidence" value="ECO:0007669"/>
    <property type="project" value="UniProtKB-UniPathway"/>
</dbReference>
<comment type="subcellular location">
    <subcellularLocation>
        <location evidence="2 15">Cytoplasm</location>
    </subcellularLocation>
</comment>
<evidence type="ECO:0000256" key="7">
    <source>
        <dbReference type="ARBA" id="ARBA00022676"/>
    </source>
</evidence>
<evidence type="ECO:0000256" key="2">
    <source>
        <dbReference type="ARBA" id="ARBA00004496"/>
    </source>
</evidence>
<keyword evidence="10 15" id="KW-0660">Purine salvage</keyword>
<evidence type="ECO:0000256" key="13">
    <source>
        <dbReference type="ARBA" id="ARBA00048811"/>
    </source>
</evidence>
<evidence type="ECO:0000313" key="18">
    <source>
        <dbReference type="EMBL" id="MDI3048262.1"/>
    </source>
</evidence>
<dbReference type="NCBIfam" id="TIGR01203">
    <property type="entry name" value="HGPRTase"/>
    <property type="match status" value="1"/>
</dbReference>
<keyword evidence="19" id="KW-1185">Reference proteome</keyword>
<comment type="pathway">
    <text evidence="3 15">Purine metabolism; IMP biosynthesis via salvage pathway; IMP from hypoxanthine: step 1/1.</text>
</comment>
<dbReference type="GO" id="GO:0052657">
    <property type="term" value="F:guanine phosphoribosyltransferase activity"/>
    <property type="evidence" value="ECO:0007669"/>
    <property type="project" value="UniProtKB-ARBA"/>
</dbReference>
<keyword evidence="9 15" id="KW-0479">Metal-binding</keyword>
<keyword evidence="12 15" id="KW-0460">Magnesium</keyword>
<dbReference type="GO" id="GO:0005829">
    <property type="term" value="C:cytosol"/>
    <property type="evidence" value="ECO:0007669"/>
    <property type="project" value="TreeGrafter"/>
</dbReference>
<proteinExistence type="inferred from homology"/>
<evidence type="ECO:0000256" key="4">
    <source>
        <dbReference type="ARBA" id="ARBA00004676"/>
    </source>
</evidence>
<comment type="similarity">
    <text evidence="5 15">Belongs to the purine/pyrimidine phosphoribosyltransferase family.</text>
</comment>
<evidence type="ECO:0000256" key="6">
    <source>
        <dbReference type="ARBA" id="ARBA00022490"/>
    </source>
</evidence>
<evidence type="ECO:0000256" key="8">
    <source>
        <dbReference type="ARBA" id="ARBA00022679"/>
    </source>
</evidence>
<dbReference type="GO" id="GO:0000166">
    <property type="term" value="F:nucleotide binding"/>
    <property type="evidence" value="ECO:0007669"/>
    <property type="project" value="UniProtKB-KW"/>
</dbReference>
<keyword evidence="6 15" id="KW-0963">Cytoplasm</keyword>
<evidence type="ECO:0000313" key="19">
    <source>
        <dbReference type="Proteomes" id="UP000264882"/>
    </source>
</evidence>
<dbReference type="CDD" id="cd06223">
    <property type="entry name" value="PRTases_typeI"/>
    <property type="match status" value="1"/>
</dbReference>
<dbReference type="KEGG" id="mhyv:MHSN_02100"/>
<dbReference type="InterPro" id="IPR005904">
    <property type="entry name" value="Hxn_phspho_trans"/>
</dbReference>
<protein>
    <recommendedName>
        <fullName evidence="15">Hypoxanthine phosphoribosyltransferase</fullName>
        <ecNumber evidence="15">2.4.2.8</ecNumber>
    </recommendedName>
</protein>
<evidence type="ECO:0000256" key="9">
    <source>
        <dbReference type="ARBA" id="ARBA00022723"/>
    </source>
</evidence>
<dbReference type="UniPathway" id="UPA00591">
    <property type="reaction ID" value="UER00648"/>
</dbReference>
<reference evidence="18" key="2">
    <citation type="submission" date="2023-04" db="EMBL/GenBank/DDBJ databases">
        <title>Genomes of recent Mycoplasma hyosynoviae isolates 2023.</title>
        <authorList>
            <person name="Spergser J."/>
        </authorList>
    </citation>
    <scope>NUCLEOTIDE SEQUENCE</scope>
    <source>
        <strain evidence="18">SN1J23N</strain>
    </source>
</reference>
<dbReference type="InterPro" id="IPR050408">
    <property type="entry name" value="HGPRT"/>
</dbReference>
<dbReference type="Proteomes" id="UP001233782">
    <property type="component" value="Unassembled WGS sequence"/>
</dbReference>
<comment type="pathway">
    <text evidence="4">Purine metabolism; GMP biosynthesis via salvage pathway; GMP from guanine: step 1/1.</text>
</comment>
<dbReference type="Proteomes" id="UP000264882">
    <property type="component" value="Chromosome"/>
</dbReference>
<dbReference type="InterPro" id="IPR000836">
    <property type="entry name" value="PRTase_dom"/>
</dbReference>
<dbReference type="EMBL" id="JASBCP010000008">
    <property type="protein sequence ID" value="MDI3048262.1"/>
    <property type="molecule type" value="Genomic_DNA"/>
</dbReference>
<evidence type="ECO:0000256" key="15">
    <source>
        <dbReference type="RuleBase" id="RU364099"/>
    </source>
</evidence>
<dbReference type="PANTHER" id="PTHR43340">
    <property type="entry name" value="HYPOXANTHINE-GUANINE PHOSPHORIBOSYLTRANSFERASE"/>
    <property type="match status" value="1"/>
</dbReference>
<evidence type="ECO:0000256" key="12">
    <source>
        <dbReference type="ARBA" id="ARBA00022842"/>
    </source>
</evidence>
<evidence type="ECO:0000256" key="3">
    <source>
        <dbReference type="ARBA" id="ARBA00004669"/>
    </source>
</evidence>
<dbReference type="STRING" id="29559.NPL3_01040"/>
<evidence type="ECO:0000256" key="1">
    <source>
        <dbReference type="ARBA" id="ARBA00001946"/>
    </source>
</evidence>
<evidence type="ECO:0000259" key="16">
    <source>
        <dbReference type="Pfam" id="PF00156"/>
    </source>
</evidence>
<evidence type="ECO:0000313" key="17">
    <source>
        <dbReference type="EMBL" id="ASI53970.1"/>
    </source>
</evidence>
<dbReference type="GO" id="GO:0006166">
    <property type="term" value="P:purine ribonucleoside salvage"/>
    <property type="evidence" value="ECO:0007669"/>
    <property type="project" value="UniProtKB-KW"/>
</dbReference>
<organism evidence="17 19">
    <name type="scientific">Metamycoplasma hyosynoviae</name>
    <dbReference type="NCBI Taxonomy" id="29559"/>
    <lineage>
        <taxon>Bacteria</taxon>
        <taxon>Bacillati</taxon>
        <taxon>Mycoplasmatota</taxon>
        <taxon>Mycoplasmoidales</taxon>
        <taxon>Metamycoplasmataceae</taxon>
        <taxon>Metamycoplasma</taxon>
    </lineage>
</organism>
<evidence type="ECO:0000256" key="14">
    <source>
        <dbReference type="ARBA" id="ARBA00049402"/>
    </source>
</evidence>
<dbReference type="FunFam" id="3.40.50.2020:FF:000006">
    <property type="entry name" value="Hypoxanthine phosphoribosyltransferase"/>
    <property type="match status" value="1"/>
</dbReference>
<dbReference type="GO" id="GO:0000287">
    <property type="term" value="F:magnesium ion binding"/>
    <property type="evidence" value="ECO:0007669"/>
    <property type="project" value="TreeGrafter"/>
</dbReference>
<evidence type="ECO:0000256" key="11">
    <source>
        <dbReference type="ARBA" id="ARBA00022741"/>
    </source>
</evidence>
<dbReference type="EC" id="2.4.2.8" evidence="15"/>
<comment type="cofactor">
    <cofactor evidence="1 15">
        <name>Mg(2+)</name>
        <dbReference type="ChEBI" id="CHEBI:18420"/>
    </cofactor>
</comment>
<comment type="catalytic activity">
    <reaction evidence="14">
        <text>IMP + diphosphate = hypoxanthine + 5-phospho-alpha-D-ribose 1-diphosphate</text>
        <dbReference type="Rhea" id="RHEA:17973"/>
        <dbReference type="ChEBI" id="CHEBI:17368"/>
        <dbReference type="ChEBI" id="CHEBI:33019"/>
        <dbReference type="ChEBI" id="CHEBI:58017"/>
        <dbReference type="ChEBI" id="CHEBI:58053"/>
        <dbReference type="EC" id="2.4.2.8"/>
    </reaction>
    <physiologicalReaction direction="right-to-left" evidence="14">
        <dbReference type="Rhea" id="RHEA:17975"/>
    </physiologicalReaction>
</comment>
<dbReference type="GO" id="GO:0046100">
    <property type="term" value="P:hypoxanthine metabolic process"/>
    <property type="evidence" value="ECO:0007669"/>
    <property type="project" value="TreeGrafter"/>
</dbReference>
<keyword evidence="8 15" id="KW-0808">Transferase</keyword>
<dbReference type="Pfam" id="PF00156">
    <property type="entry name" value="Pribosyltran"/>
    <property type="match status" value="1"/>
</dbReference>
<dbReference type="Gene3D" id="3.40.50.2020">
    <property type="match status" value="1"/>
</dbReference>
<keyword evidence="7 15" id="KW-0328">Glycosyltransferase</keyword>
<comment type="catalytic activity">
    <reaction evidence="13">
        <text>GMP + diphosphate = guanine + 5-phospho-alpha-D-ribose 1-diphosphate</text>
        <dbReference type="Rhea" id="RHEA:25424"/>
        <dbReference type="ChEBI" id="CHEBI:16235"/>
        <dbReference type="ChEBI" id="CHEBI:33019"/>
        <dbReference type="ChEBI" id="CHEBI:58017"/>
        <dbReference type="ChEBI" id="CHEBI:58115"/>
        <dbReference type="EC" id="2.4.2.8"/>
    </reaction>
    <physiologicalReaction direction="right-to-left" evidence="13">
        <dbReference type="Rhea" id="RHEA:25426"/>
    </physiologicalReaction>
</comment>
<reference evidence="17 19" key="1">
    <citation type="submission" date="2014-06" db="EMBL/GenBank/DDBJ databases">
        <title>The Whole Genome Sequence of Mycoplasma hyosynoviae strain ATCC 27095.</title>
        <authorList>
            <person name="Calcutt M.J."/>
            <person name="Foecking M.F."/>
        </authorList>
    </citation>
    <scope>NUCLEOTIDE SEQUENCE [LARGE SCALE GENOMIC DNA]</scope>
    <source>
        <strain evidence="17 19">M60</strain>
    </source>
</reference>
<accession>A0A063YGJ9</accession>
<name>A0A063YGJ9_9BACT</name>
<keyword evidence="11 15" id="KW-0547">Nucleotide-binding</keyword>
<evidence type="ECO:0000256" key="5">
    <source>
        <dbReference type="ARBA" id="ARBA00008391"/>
    </source>
</evidence>
<dbReference type="GO" id="GO:0004422">
    <property type="term" value="F:hypoxanthine phosphoribosyltransferase activity"/>
    <property type="evidence" value="ECO:0007669"/>
    <property type="project" value="InterPro"/>
</dbReference>
<dbReference type="RefSeq" id="WP_036444926.1">
    <property type="nucleotide sequence ID" value="NZ_CP008748.1"/>
</dbReference>
<sequence>MKNECHPLVEKILFNHKQLQEKIAELAIKINKDYEKSNSLVIVGILKGCIPFLAEFIKNLDVDHILDFMVLSSYQGKTTQTGSVKIVLDLVTDIYKKDVLIVEDIVDTGQTLTKVKNLLLTRNPNSLKVVTLLDKPSNRKVKFKPDYVGFEIKNEFVVGFGFDYDEKLRNLPYIGILKKEN</sequence>
<dbReference type="AlphaFoldDB" id="A0A063YGJ9"/>
<feature type="domain" description="Phosphoribosyltransferase" evidence="16">
    <location>
        <begin position="13"/>
        <end position="164"/>
    </location>
</feature>
<dbReference type="PANTHER" id="PTHR43340:SF1">
    <property type="entry name" value="HYPOXANTHINE PHOSPHORIBOSYLTRANSFERASE"/>
    <property type="match status" value="1"/>
</dbReference>